<keyword evidence="3" id="KW-1185">Reference proteome</keyword>
<dbReference type="AlphaFoldDB" id="A0A923DZJ1"/>
<evidence type="ECO:0000256" key="1">
    <source>
        <dbReference type="SAM" id="SignalP"/>
    </source>
</evidence>
<evidence type="ECO:0008006" key="4">
    <source>
        <dbReference type="Google" id="ProtNLM"/>
    </source>
</evidence>
<evidence type="ECO:0000313" key="3">
    <source>
        <dbReference type="Proteomes" id="UP000601055"/>
    </source>
</evidence>
<reference evidence="2" key="1">
    <citation type="submission" date="2019-11" db="EMBL/GenBank/DDBJ databases">
        <title>Description of Pedobacter sp. LMG 31464T.</title>
        <authorList>
            <person name="Carlier A."/>
            <person name="Qi S."/>
            <person name="Vandamme P."/>
        </authorList>
    </citation>
    <scope>NUCLEOTIDE SEQUENCE</scope>
    <source>
        <strain evidence="2">LMG 31464</strain>
    </source>
</reference>
<name>A0A923DZJ1_9SPHI</name>
<dbReference type="SUPFAM" id="SSF49464">
    <property type="entry name" value="Carboxypeptidase regulatory domain-like"/>
    <property type="match status" value="1"/>
</dbReference>
<proteinExistence type="predicted"/>
<dbReference type="Gene3D" id="2.60.40.1930">
    <property type="match status" value="1"/>
</dbReference>
<gene>
    <name evidence="2" type="ORF">GM921_07505</name>
</gene>
<keyword evidence="1" id="KW-0732">Signal</keyword>
<dbReference type="InterPro" id="IPR008969">
    <property type="entry name" value="CarboxyPept-like_regulatory"/>
</dbReference>
<protein>
    <recommendedName>
        <fullName evidence="4">MG2 domain-containing protein</fullName>
    </recommendedName>
</protein>
<dbReference type="RefSeq" id="WP_182921974.1">
    <property type="nucleotide sequence ID" value="NZ_WNXD01000001.1"/>
</dbReference>
<feature type="signal peptide" evidence="1">
    <location>
        <begin position="1"/>
        <end position="24"/>
    </location>
</feature>
<evidence type="ECO:0000313" key="2">
    <source>
        <dbReference type="EMBL" id="MBB2145323.1"/>
    </source>
</evidence>
<dbReference type="Proteomes" id="UP000601055">
    <property type="component" value="Unassembled WGS sequence"/>
</dbReference>
<organism evidence="2 3">
    <name type="scientific">Pedobacter planticolens</name>
    <dbReference type="NCBI Taxonomy" id="2679964"/>
    <lineage>
        <taxon>Bacteria</taxon>
        <taxon>Pseudomonadati</taxon>
        <taxon>Bacteroidota</taxon>
        <taxon>Sphingobacteriia</taxon>
        <taxon>Sphingobacteriales</taxon>
        <taxon>Sphingobacteriaceae</taxon>
        <taxon>Pedobacter</taxon>
    </lineage>
</organism>
<accession>A0A923DZJ1</accession>
<comment type="caution">
    <text evidence="2">The sequence shown here is derived from an EMBL/GenBank/DDBJ whole genome shotgun (WGS) entry which is preliminary data.</text>
</comment>
<dbReference type="EMBL" id="WNXD01000001">
    <property type="protein sequence ID" value="MBB2145323.1"/>
    <property type="molecule type" value="Genomic_DNA"/>
</dbReference>
<sequence length="841" mass="94322">MMPKLQTLLLSLLFVFSLSQSTFAQTADSKSGVISEYDRIREIAPREKLYVHFDKSVYTPQDTIWFKGYLVNASFHAYSQISGLIYTEMINWNGEVVQTLSLPTVLGLTWGAFPLKEDKYPPGNYTFRAYTNWMQNFGDTYLFKKEIKILAIDANQKPAVTKSKVIAEKTSSSNDAKRNKQEVDIQFLPEGGSWVADFPQKMAFKALDKSAKGIEVSGEILDSKQNKVTEFKSNFLGMGYFTLSPLLNETYTAKVKLGNELIYKNLPKAIAAGTVISLRDNNASDSLSIALSSTLVDQKLILLGQSKGLLCFVANINANTKGKTIKVSKDIFPTGVSQILLMNDKKEVLNERNFFLNHNDQLKVSISSKSLEYTLRDSIPIHIKVSDYLGKPVSGSFSMAVTDDNQVSKDSLNDENILSYLLMTSDLKGQIEKPGYYFHQQNEQTKSDLDALMLTQGWVSYNWDVNKKLTFNADKEYTISGKITNVMSKPSANAKVILLGKNKGGMILDTLTNQNGEFVFDQLPPIDSASFVIQAKNAKGKAGTLGITVNEFVRPPIITAKKKNNVENNEVFDSVGVAQIIAKNQVYEAALKGGILLREVKITGKKTIKDSKNLNGAGKASQILTEEDLTPIYKKTLLEVLQEKIKGFREGNRKGNGIRDFFVNGDQVKFIFDGIDLDFFYQPPSFPSNNDYYLYVKSYIDYYNAEDIRGIEILSNGYSFRYRNEYMSPMDPKMYAFIEVTTKTGTGPFLKKAANMYLLKPINYGSDRVFYSPKYTSVNRNDKFLDYRSTIYWNPTILTNTNGEADVSFFSADKKGNYTVWIEGTDTEGGLGVSVLKLSIK</sequence>
<feature type="chain" id="PRO_5037311708" description="MG2 domain-containing protein" evidence="1">
    <location>
        <begin position="25"/>
        <end position="841"/>
    </location>
</feature>